<protein>
    <submittedName>
        <fullName evidence="1">10655_t:CDS:1</fullName>
    </submittedName>
</protein>
<reference evidence="1" key="1">
    <citation type="submission" date="2021-06" db="EMBL/GenBank/DDBJ databases">
        <authorList>
            <person name="Kallberg Y."/>
            <person name="Tangrot J."/>
            <person name="Rosling A."/>
        </authorList>
    </citation>
    <scope>NUCLEOTIDE SEQUENCE</scope>
    <source>
        <strain evidence="1">28 12/20/2015</strain>
    </source>
</reference>
<evidence type="ECO:0000313" key="2">
    <source>
        <dbReference type="Proteomes" id="UP000789366"/>
    </source>
</evidence>
<comment type="caution">
    <text evidence="1">The sequence shown here is derived from an EMBL/GenBank/DDBJ whole genome shotgun (WGS) entry which is preliminary data.</text>
</comment>
<proteinExistence type="predicted"/>
<accession>A0ACA9MM83</accession>
<organism evidence="1 2">
    <name type="scientific">Cetraspora pellucida</name>
    <dbReference type="NCBI Taxonomy" id="1433469"/>
    <lineage>
        <taxon>Eukaryota</taxon>
        <taxon>Fungi</taxon>
        <taxon>Fungi incertae sedis</taxon>
        <taxon>Mucoromycota</taxon>
        <taxon>Glomeromycotina</taxon>
        <taxon>Glomeromycetes</taxon>
        <taxon>Diversisporales</taxon>
        <taxon>Gigasporaceae</taxon>
        <taxon>Cetraspora</taxon>
    </lineage>
</organism>
<dbReference type="Proteomes" id="UP000789366">
    <property type="component" value="Unassembled WGS sequence"/>
</dbReference>
<name>A0ACA9MM83_9GLOM</name>
<feature type="non-terminal residue" evidence="1">
    <location>
        <position position="1"/>
    </location>
</feature>
<dbReference type="EMBL" id="CAJVPW010007836">
    <property type="protein sequence ID" value="CAG8586327.1"/>
    <property type="molecule type" value="Genomic_DNA"/>
</dbReference>
<keyword evidence="2" id="KW-1185">Reference proteome</keyword>
<evidence type="ECO:0000313" key="1">
    <source>
        <dbReference type="EMBL" id="CAG8586327.1"/>
    </source>
</evidence>
<gene>
    <name evidence="1" type="ORF">SPELUC_LOCUS6579</name>
</gene>
<sequence length="516" mass="58311">PLPNIATIQDVMTIVIPLIAPIPQYISQEPPEDYVNKIKQLYNCSSTVGVVAAFNDAVKTQILASKMRGKYIPPNLFNNQAGQNFQNPSQPIIQPQLQQNFQTPSQPVIQPQLQKNVPPPLPPGHEYRLEEFHMNNFMDDQARQIGIGITPTPLSKLPPGGKIIRPKSEKAKALQEIIDYARLGLDIEDERPYDPMEIDLAIVNIARRIGENTTIPTTKIVNASRTVRKKKPPVRKRVIKKVVRPKNKRVNLVTYEEATEDPNNEEVEVYEEIVYEDEDNENVEYVEVEDRPKEMLCNNSTVAMNLIVQKVIEICKKIFQNELRNILNEFKTLLSSYNLSSELASSMALDEPIDINLVRRPANDLTTAECRINNILIPKAVLDGGAQCTMISKKLARRLGLKIDTTNPPSLEGVATDASSYGRCYNILITFTNRALTKDTDYTMIHDVIVSDYDKYALIIGTDWLDLAGSKVDYEKRKFRVSNTFVPISVHRSNIKVNCTTTDQDSKDYCSAIKKK</sequence>